<reference evidence="1 2" key="1">
    <citation type="submission" date="2017-11" db="EMBL/GenBank/DDBJ databases">
        <title>Comparative genomic analysis of Holospora spp., intranuclear symbionts of paramecia.</title>
        <authorList>
            <person name="Garushyants S.K."/>
            <person name="Beliavskaya A."/>
            <person name="Malko D.B."/>
            <person name="Logacheva M.D."/>
            <person name="Rautian M.S."/>
            <person name="Gelfand M.S."/>
        </authorList>
    </citation>
    <scope>NUCLEOTIDE SEQUENCE [LARGE SCALE GENOMIC DNA]</scope>
    <source>
        <strain evidence="2">02AZ16</strain>
    </source>
</reference>
<evidence type="ECO:0000313" key="1">
    <source>
        <dbReference type="EMBL" id="PPE03028.1"/>
    </source>
</evidence>
<gene>
    <name evidence="1" type="ORF">HCUR_01538</name>
</gene>
<dbReference type="Proteomes" id="UP000239425">
    <property type="component" value="Unassembled WGS sequence"/>
</dbReference>
<organism evidence="1 2">
    <name type="scientific">Holospora curviuscula</name>
    <dbReference type="NCBI Taxonomy" id="1082868"/>
    <lineage>
        <taxon>Bacteria</taxon>
        <taxon>Pseudomonadati</taxon>
        <taxon>Pseudomonadota</taxon>
        <taxon>Alphaproteobacteria</taxon>
        <taxon>Holosporales</taxon>
        <taxon>Holosporaceae</taxon>
        <taxon>Holospora</taxon>
    </lineage>
</organism>
<dbReference type="RefSeq" id="WP_129591978.1">
    <property type="nucleotide sequence ID" value="NZ_PHHC01000142.1"/>
</dbReference>
<dbReference type="EMBL" id="PHHC01000142">
    <property type="protein sequence ID" value="PPE03028.1"/>
    <property type="molecule type" value="Genomic_DNA"/>
</dbReference>
<name>A0A2S5R6R6_9PROT</name>
<accession>A0A2S5R6R6</accession>
<sequence>MECLDYDIKMNPDTSQSERAERFGGSSVSILKALRRLGVR</sequence>
<evidence type="ECO:0000313" key="2">
    <source>
        <dbReference type="Proteomes" id="UP000239425"/>
    </source>
</evidence>
<dbReference type="AlphaFoldDB" id="A0A2S5R6R6"/>
<keyword evidence="2" id="KW-1185">Reference proteome</keyword>
<protein>
    <submittedName>
        <fullName evidence="1">Uncharacterized protein</fullName>
    </submittedName>
</protein>
<comment type="caution">
    <text evidence="1">The sequence shown here is derived from an EMBL/GenBank/DDBJ whole genome shotgun (WGS) entry which is preliminary data.</text>
</comment>
<proteinExistence type="predicted"/>